<feature type="domain" description="LicD/FKTN/FKRP nucleotidyltransferase" evidence="1">
    <location>
        <begin position="25"/>
        <end position="243"/>
    </location>
</feature>
<reference evidence="2 3" key="1">
    <citation type="submission" date="2019-08" db="EMBL/GenBank/DDBJ databases">
        <title>In-depth cultivation of the pig gut microbiome towards novel bacterial diversity and tailored functional studies.</title>
        <authorList>
            <person name="Wylensek D."/>
            <person name="Hitch T.C.A."/>
            <person name="Clavel T."/>
        </authorList>
    </citation>
    <scope>NUCLEOTIDE SEQUENCE [LARGE SCALE GENOMIC DNA]</scope>
    <source>
        <strain evidence="2 3">BSM-383-APC-4H</strain>
    </source>
</reference>
<protein>
    <submittedName>
        <fullName evidence="2">LicD family protein</fullName>
    </submittedName>
</protein>
<dbReference type="Proteomes" id="UP000433359">
    <property type="component" value="Unassembled WGS sequence"/>
</dbReference>
<dbReference type="PANTHER" id="PTHR43404">
    <property type="entry name" value="LIPOPOLYSACCHARIDE CHOLINEPHOSPHOTRANSFERASE LICD"/>
    <property type="match status" value="1"/>
</dbReference>
<comment type="caution">
    <text evidence="2">The sequence shown here is derived from an EMBL/GenBank/DDBJ whole genome shotgun (WGS) entry which is preliminary data.</text>
</comment>
<evidence type="ECO:0000313" key="3">
    <source>
        <dbReference type="Proteomes" id="UP000433359"/>
    </source>
</evidence>
<dbReference type="InterPro" id="IPR052942">
    <property type="entry name" value="LPS_cholinephosphotransferase"/>
</dbReference>
<dbReference type="EMBL" id="VULP01000018">
    <property type="protein sequence ID" value="MSU82550.1"/>
    <property type="molecule type" value="Genomic_DNA"/>
</dbReference>
<dbReference type="InterPro" id="IPR007074">
    <property type="entry name" value="LicD/FKTN/FKRP_NTP_transf"/>
</dbReference>
<evidence type="ECO:0000313" key="2">
    <source>
        <dbReference type="EMBL" id="MSU82550.1"/>
    </source>
</evidence>
<gene>
    <name evidence="2" type="ORF">FYJ25_09340</name>
</gene>
<evidence type="ECO:0000259" key="1">
    <source>
        <dbReference type="Pfam" id="PF04991"/>
    </source>
</evidence>
<sequence length="267" mass="31664">MNAEQEKRKLQDTILIIAKEIDKICKENNIDYFMDGGTQLGAIRHRGFIPWDDDFDIGMKRIEYDRFINVCQQSLNKKKFHLETEKDIGYGFAFAKIHLKGTEIIENFSQNANVDHGIFVDIFPYDNIPDSDLKRTLFLAENHILKNLIWVKAGYGSAEQKRKLSYFVFSLVGKFFSLKWLKSRRSKLVCKYNNKITEYCFTSDYPKNHLQTKWLDNRKLYSFENLSFYGLIDYDSFLRMLYGNYMQLPPPEQRIVHSKYKIDFGPY</sequence>
<dbReference type="AlphaFoldDB" id="A0A6N7YJH2"/>
<proteinExistence type="predicted"/>
<name>A0A6N7YJH2_9FIRM</name>
<accession>A0A6N7YJH2</accession>
<organism evidence="2 3">
    <name type="scientific">Anaerobutyricum soehngenii</name>
    <dbReference type="NCBI Taxonomy" id="105843"/>
    <lineage>
        <taxon>Bacteria</taxon>
        <taxon>Bacillati</taxon>
        <taxon>Bacillota</taxon>
        <taxon>Clostridia</taxon>
        <taxon>Lachnospirales</taxon>
        <taxon>Lachnospiraceae</taxon>
        <taxon>Anaerobutyricum</taxon>
    </lineage>
</organism>
<dbReference type="Pfam" id="PF04991">
    <property type="entry name" value="LicD"/>
    <property type="match status" value="1"/>
</dbReference>
<dbReference type="RefSeq" id="WP_154581146.1">
    <property type="nucleotide sequence ID" value="NZ_VULP01000018.1"/>
</dbReference>
<dbReference type="GO" id="GO:0009100">
    <property type="term" value="P:glycoprotein metabolic process"/>
    <property type="evidence" value="ECO:0007669"/>
    <property type="project" value="UniProtKB-ARBA"/>
</dbReference>
<dbReference type="PANTHER" id="PTHR43404:SF2">
    <property type="entry name" value="LIPOPOLYSACCHARIDE CHOLINEPHOSPHOTRANSFERASE LICD"/>
    <property type="match status" value="1"/>
</dbReference>